<evidence type="ECO:0000313" key="3">
    <source>
        <dbReference type="EMBL" id="BAU88891.1"/>
    </source>
</evidence>
<dbReference type="SUPFAM" id="SSF54534">
    <property type="entry name" value="FKBP-like"/>
    <property type="match status" value="1"/>
</dbReference>
<sequence>MTKFSLAAAKPRIKMTADDHERLSRLAASAMDRAPEVVSYLSDELDRVQIVRGGAAQGDFARMGSRVDFRDNSTGRMQSVTLVYPGEADIEQGKVSILTPIGAALIGLSKGQSIDWATRTGETRRLTVLAVREAAFA</sequence>
<dbReference type="GO" id="GO:0003677">
    <property type="term" value="F:DNA binding"/>
    <property type="evidence" value="ECO:0007669"/>
    <property type="project" value="InterPro"/>
</dbReference>
<dbReference type="PANTHER" id="PTHR30437">
    <property type="entry name" value="TRANSCRIPTION ELONGATION FACTOR GREA"/>
    <property type="match status" value="1"/>
</dbReference>
<reference evidence="3 4" key="1">
    <citation type="journal article" date="2016" name="Genome Announc.">
        <title>Complete Genome Sequence of Methylobacterium populi P-1M, Isolated from Pink-Pigmented Household Biofilm.</title>
        <authorList>
            <person name="Morohoshi T."/>
            <person name="Ikeda T."/>
        </authorList>
    </citation>
    <scope>NUCLEOTIDE SEQUENCE [LARGE SCALE GENOMIC DNA]</scope>
    <source>
        <strain evidence="3 4">P-1M</strain>
    </source>
</reference>
<dbReference type="RefSeq" id="WP_096483214.1">
    <property type="nucleotide sequence ID" value="NZ_AP014809.1"/>
</dbReference>
<dbReference type="GO" id="GO:0003746">
    <property type="term" value="F:translation elongation factor activity"/>
    <property type="evidence" value="ECO:0007669"/>
    <property type="project" value="UniProtKB-KW"/>
</dbReference>
<accession>A0A160PC01</accession>
<feature type="domain" description="Regulator of nucleoside diphosphate kinase N-terminal" evidence="2">
    <location>
        <begin position="11"/>
        <end position="51"/>
    </location>
</feature>
<keyword evidence="3" id="KW-0251">Elongation factor</keyword>
<dbReference type="NCBIfam" id="NF004396">
    <property type="entry name" value="PRK05753.1"/>
    <property type="match status" value="1"/>
</dbReference>
<proteinExistence type="predicted"/>
<dbReference type="Gene3D" id="3.10.50.30">
    <property type="entry name" value="Transcription elongation factor, GreA/GreB, C-terminal domain"/>
    <property type="match status" value="1"/>
</dbReference>
<dbReference type="Proteomes" id="UP000218288">
    <property type="component" value="Chromosome"/>
</dbReference>
<evidence type="ECO:0000313" key="4">
    <source>
        <dbReference type="Proteomes" id="UP000218288"/>
    </source>
</evidence>
<dbReference type="EMBL" id="AP014809">
    <property type="protein sequence ID" value="BAU88891.1"/>
    <property type="molecule type" value="Genomic_DNA"/>
</dbReference>
<dbReference type="AlphaFoldDB" id="A0A160PC01"/>
<keyword evidence="3" id="KW-0648">Protein biosynthesis</keyword>
<gene>
    <name evidence="3" type="ORF">MPPM_0286</name>
</gene>
<dbReference type="Gene3D" id="1.10.286.20">
    <property type="match status" value="1"/>
</dbReference>
<organism evidence="3 4">
    <name type="scientific">Methylorubrum populi</name>
    <dbReference type="NCBI Taxonomy" id="223967"/>
    <lineage>
        <taxon>Bacteria</taxon>
        <taxon>Pseudomonadati</taxon>
        <taxon>Pseudomonadota</taxon>
        <taxon>Alphaproteobacteria</taxon>
        <taxon>Hyphomicrobiales</taxon>
        <taxon>Methylobacteriaceae</taxon>
        <taxon>Methylorubrum</taxon>
    </lineage>
</organism>
<protein>
    <submittedName>
        <fullName evidence="3">GreA/GreB family elongation factor</fullName>
    </submittedName>
</protein>
<evidence type="ECO:0000259" key="2">
    <source>
        <dbReference type="Pfam" id="PF14760"/>
    </source>
</evidence>
<name>A0A160PC01_9HYPH</name>
<dbReference type="OrthoDB" id="192847at2"/>
<dbReference type="GO" id="GO:0070063">
    <property type="term" value="F:RNA polymerase binding"/>
    <property type="evidence" value="ECO:0007669"/>
    <property type="project" value="InterPro"/>
</dbReference>
<dbReference type="InterPro" id="IPR029462">
    <property type="entry name" value="Rnk_N"/>
</dbReference>
<dbReference type="Pfam" id="PF01272">
    <property type="entry name" value="GreA_GreB"/>
    <property type="match status" value="1"/>
</dbReference>
<dbReference type="GO" id="GO:0006354">
    <property type="term" value="P:DNA-templated transcription elongation"/>
    <property type="evidence" value="ECO:0007669"/>
    <property type="project" value="TreeGrafter"/>
</dbReference>
<evidence type="ECO:0000259" key="1">
    <source>
        <dbReference type="Pfam" id="PF01272"/>
    </source>
</evidence>
<dbReference type="GO" id="GO:0032784">
    <property type="term" value="P:regulation of DNA-templated transcription elongation"/>
    <property type="evidence" value="ECO:0007669"/>
    <property type="project" value="InterPro"/>
</dbReference>
<dbReference type="InterPro" id="IPR001437">
    <property type="entry name" value="Tscrpt_elong_fac_GreA/B_C"/>
</dbReference>
<dbReference type="InterPro" id="IPR023459">
    <property type="entry name" value="Tscrpt_elong_fac_GreA/B_fam"/>
</dbReference>
<dbReference type="PANTHER" id="PTHR30437:SF5">
    <property type="entry name" value="REGULATOR OF NUCLEOSIDE DIPHOSPHATE KINASE"/>
    <property type="match status" value="1"/>
</dbReference>
<dbReference type="InterPro" id="IPR036953">
    <property type="entry name" value="GreA/GreB_C_sf"/>
</dbReference>
<feature type="domain" description="Transcription elongation factor GreA/GreB C-terminal" evidence="1">
    <location>
        <begin position="58"/>
        <end position="132"/>
    </location>
</feature>
<dbReference type="Pfam" id="PF14760">
    <property type="entry name" value="Rnk_N"/>
    <property type="match status" value="1"/>
</dbReference>